<reference evidence="1" key="1">
    <citation type="submission" date="2021-01" db="EMBL/GenBank/DDBJ databases">
        <authorList>
            <person name="Corre E."/>
            <person name="Pelletier E."/>
            <person name="Niang G."/>
            <person name="Scheremetjew M."/>
            <person name="Finn R."/>
            <person name="Kale V."/>
            <person name="Holt S."/>
            <person name="Cochrane G."/>
            <person name="Meng A."/>
            <person name="Brown T."/>
            <person name="Cohen L."/>
        </authorList>
    </citation>
    <scope>NUCLEOTIDE SEQUENCE</scope>
    <source>
        <strain evidence="1">WS</strain>
    </source>
</reference>
<dbReference type="EMBL" id="HBGD01007147">
    <property type="protein sequence ID" value="CAD9082732.1"/>
    <property type="molecule type" value="Transcribed_RNA"/>
</dbReference>
<protein>
    <recommendedName>
        <fullName evidence="2">Homeobox domain-containing protein</fullName>
    </recommendedName>
</protein>
<sequence>MTTLVSLRCAASSQSLSSLHRLISQQQSHLSSFSSASRLNASLVFFHGNMRDILGTAGRGNCFTQTTRAQQRCYYLSHSTIPINPQNSSQFILTYARILSARSLCSAEDLSNLDNKDKRDLFLQAMRECEDMYCVSSMELDQLASLNNWTHECVLSALNHARQAKRRGCHGAGGRINDTTKGLLREWLEGNLYRVPEGKERETLLQETGWSLAQLNHQIYQMRDKWENERALAIEDGKRKVLGVVEGEALVKQWLDDNNGRSPTRDERIMLQNQTGWTRKKITYRIRRIMIGDCDTTPLTEEAKLYVKSWLETNHNRQPSKEEMNELMHATGWARTQMNEQLRHLRETPGELSAENRMIIMNWLKEHDNDMPTIKERTELREKTGLNRRQLNAFLRSQKKKTEG</sequence>
<proteinExistence type="predicted"/>
<name>A0A7S1KRZ1_9EUKA</name>
<evidence type="ECO:0008006" key="2">
    <source>
        <dbReference type="Google" id="ProtNLM"/>
    </source>
</evidence>
<dbReference type="Gene3D" id="1.10.10.60">
    <property type="entry name" value="Homeodomain-like"/>
    <property type="match status" value="1"/>
</dbReference>
<accession>A0A7S1KRZ1</accession>
<evidence type="ECO:0000313" key="1">
    <source>
        <dbReference type="EMBL" id="CAD9082732.1"/>
    </source>
</evidence>
<gene>
    <name evidence="1" type="ORF">PCOS0759_LOCUS5972</name>
</gene>
<dbReference type="AlphaFoldDB" id="A0A7S1KRZ1"/>
<organism evidence="1">
    <name type="scientific">Percolomonas cosmopolitus</name>
    <dbReference type="NCBI Taxonomy" id="63605"/>
    <lineage>
        <taxon>Eukaryota</taxon>
        <taxon>Discoba</taxon>
        <taxon>Heterolobosea</taxon>
        <taxon>Tetramitia</taxon>
        <taxon>Eutetramitia</taxon>
        <taxon>Percolomonadidae</taxon>
        <taxon>Percolomonas</taxon>
    </lineage>
</organism>